<dbReference type="AlphaFoldDB" id="A0A0E0CS65"/>
<feature type="region of interest" description="Disordered" evidence="8">
    <location>
        <begin position="1"/>
        <end position="22"/>
    </location>
</feature>
<evidence type="ECO:0000313" key="9">
    <source>
        <dbReference type="EnsemblPlants" id="OMERI02G32770.1"/>
    </source>
</evidence>
<evidence type="ECO:0000256" key="6">
    <source>
        <dbReference type="ARBA" id="ARBA00023294"/>
    </source>
</evidence>
<evidence type="ECO:0000256" key="8">
    <source>
        <dbReference type="SAM" id="MobiDB-lite"/>
    </source>
</evidence>
<dbReference type="PANTHER" id="PTHR33541:SF8">
    <property type="entry name" value="OS02G0776600 PROTEIN"/>
    <property type="match status" value="1"/>
</dbReference>
<dbReference type="Gramene" id="OMERI02G32770.1">
    <property type="protein sequence ID" value="OMERI02G32770.1"/>
    <property type="gene ID" value="OMERI02G32770"/>
</dbReference>
<evidence type="ECO:0000256" key="7">
    <source>
        <dbReference type="SAM" id="Coils"/>
    </source>
</evidence>
<accession>A0A0E0CS65</accession>
<evidence type="ECO:0000256" key="3">
    <source>
        <dbReference type="ARBA" id="ARBA00022448"/>
    </source>
</evidence>
<protein>
    <submittedName>
        <fullName evidence="9">Uncharacterized protein</fullName>
    </submittedName>
</protein>
<evidence type="ECO:0000256" key="5">
    <source>
        <dbReference type="ARBA" id="ARBA00023136"/>
    </source>
</evidence>
<feature type="compositionally biased region" description="Polar residues" evidence="8">
    <location>
        <begin position="59"/>
        <end position="71"/>
    </location>
</feature>
<dbReference type="Proteomes" id="UP000008021">
    <property type="component" value="Chromosome 2"/>
</dbReference>
<dbReference type="EnsemblPlants" id="OMERI02G32770.1">
    <property type="protein sequence ID" value="OMERI02G32770.1"/>
    <property type="gene ID" value="OMERI02G32770"/>
</dbReference>
<keyword evidence="7" id="KW-0175">Coiled coil</keyword>
<organism evidence="9">
    <name type="scientific">Oryza meridionalis</name>
    <dbReference type="NCBI Taxonomy" id="40149"/>
    <lineage>
        <taxon>Eukaryota</taxon>
        <taxon>Viridiplantae</taxon>
        <taxon>Streptophyta</taxon>
        <taxon>Embryophyta</taxon>
        <taxon>Tracheophyta</taxon>
        <taxon>Spermatophyta</taxon>
        <taxon>Magnoliopsida</taxon>
        <taxon>Liliopsida</taxon>
        <taxon>Poales</taxon>
        <taxon>Poaceae</taxon>
        <taxon>BOP clade</taxon>
        <taxon>Oryzoideae</taxon>
        <taxon>Oryzeae</taxon>
        <taxon>Oryzinae</taxon>
        <taxon>Oryza</taxon>
    </lineage>
</organism>
<dbReference type="GO" id="GO:0005886">
    <property type="term" value="C:plasma membrane"/>
    <property type="evidence" value="ECO:0007669"/>
    <property type="project" value="UniProtKB-SubCell"/>
</dbReference>
<keyword evidence="5" id="KW-0472">Membrane</keyword>
<feature type="coiled-coil region" evidence="7">
    <location>
        <begin position="224"/>
        <end position="258"/>
    </location>
</feature>
<dbReference type="PANTHER" id="PTHR33541">
    <property type="entry name" value="PROTEIN BIG GRAIN 1-LIKE A-RELATED"/>
    <property type="match status" value="1"/>
</dbReference>
<feature type="region of interest" description="Disordered" evidence="8">
    <location>
        <begin position="34"/>
        <end position="127"/>
    </location>
</feature>
<feature type="compositionally biased region" description="Pro residues" evidence="8">
    <location>
        <begin position="87"/>
        <end position="106"/>
    </location>
</feature>
<evidence type="ECO:0000313" key="10">
    <source>
        <dbReference type="Proteomes" id="UP000008021"/>
    </source>
</evidence>
<sequence>MSPHHSGRLAPPRRNRENPSFSAALLDAIYHSLDADGSLPASPADAEGSPVPGRRRRPSQCNLSPSASSVRSPRLQKTPRPCRVRPDPQPSLLLPPPSQPQPPPLPESTGDVAEKKRGRRKNKNGAKPAPFACLLNALLCNRRSARSAEPTTPRALAVAPPAVAVTAAELASARSILSSRASRRQSAATGGILTPARRAVRFSPVAVVVDDGEHGYRDAGVARLRGAEREVAAAQESAAEAERRVEELLRALGVAEESERAKESSESSSDLFELESLPAFDDAELPRPRAAAGLVLARPRPRVC</sequence>
<dbReference type="InterPro" id="IPR039621">
    <property type="entry name" value="BG1-like"/>
</dbReference>
<feature type="compositionally biased region" description="Basic residues" evidence="8">
    <location>
        <begin position="1"/>
        <end position="13"/>
    </location>
</feature>
<comment type="similarity">
    <text evidence="2">Belongs to the BIG GRAIN 1 (BG1) plant protein family.</text>
</comment>
<name>A0A0E0CS65_9ORYZ</name>
<keyword evidence="10" id="KW-1185">Reference proteome</keyword>
<keyword evidence="4" id="KW-1003">Cell membrane</keyword>
<reference evidence="9" key="2">
    <citation type="submission" date="2018-05" db="EMBL/GenBank/DDBJ databases">
        <title>OmerRS3 (Oryza meridionalis Reference Sequence Version 3).</title>
        <authorList>
            <person name="Zhang J."/>
            <person name="Kudrna D."/>
            <person name="Lee S."/>
            <person name="Talag J."/>
            <person name="Welchert J."/>
            <person name="Wing R.A."/>
        </authorList>
    </citation>
    <scope>NUCLEOTIDE SEQUENCE [LARGE SCALE GENOMIC DNA]</scope>
    <source>
        <strain evidence="9">cv. OR44</strain>
    </source>
</reference>
<evidence type="ECO:0000256" key="2">
    <source>
        <dbReference type="ARBA" id="ARBA00010067"/>
    </source>
</evidence>
<proteinExistence type="inferred from homology"/>
<dbReference type="HOGENOM" id="CLU_884530_0_0_1"/>
<keyword evidence="6" id="KW-0927">Auxin signaling pathway</keyword>
<evidence type="ECO:0000256" key="1">
    <source>
        <dbReference type="ARBA" id="ARBA00004236"/>
    </source>
</evidence>
<comment type="subcellular location">
    <subcellularLocation>
        <location evidence="1">Cell membrane</location>
    </subcellularLocation>
</comment>
<reference evidence="9" key="1">
    <citation type="submission" date="2015-04" db="UniProtKB">
        <authorList>
            <consortium name="EnsemblPlants"/>
        </authorList>
    </citation>
    <scope>IDENTIFICATION</scope>
</reference>
<evidence type="ECO:0000256" key="4">
    <source>
        <dbReference type="ARBA" id="ARBA00022475"/>
    </source>
</evidence>
<dbReference type="GO" id="GO:0009734">
    <property type="term" value="P:auxin-activated signaling pathway"/>
    <property type="evidence" value="ECO:0007669"/>
    <property type="project" value="UniProtKB-KW"/>
</dbReference>
<keyword evidence="3" id="KW-0813">Transport</keyword>
<dbReference type="eggNOG" id="ENOG502R7YZ">
    <property type="taxonomic scope" value="Eukaryota"/>
</dbReference>